<dbReference type="CDD" id="cd06662">
    <property type="entry name" value="SURF1"/>
    <property type="match status" value="1"/>
</dbReference>
<feature type="region of interest" description="Disordered" evidence="7">
    <location>
        <begin position="286"/>
        <end position="310"/>
    </location>
</feature>
<sequence>MSVEAPQETEDSAPARRRGAWDTTKAALGLLRERGWILSLVGIVVLSIVFVFLGRWQFHRHEVRSARNHLIKANYDATPVPLEQLIPAAALKASAALPHDLQYRPVTVTGEYQADRTVLIRNRPHDQIGQAGSLSAGGSNSQNGYEVVVPLRTTDGAVLFVDRGWIPAGAANASRPDSVPAAPTGEVTVVARLRPSEEASNRSAPQGQAARINIPALVRQTGVDTTRVAGAFGALVSEDPSAADTPEAAERPQESIGINLSYSVQWDGFALVAYILFGVAAVREVRRRDEEETEDEEEDGPPALTGATYR</sequence>
<dbReference type="InterPro" id="IPR045214">
    <property type="entry name" value="Surf1/Surf4"/>
</dbReference>
<evidence type="ECO:0000256" key="2">
    <source>
        <dbReference type="ARBA" id="ARBA00007165"/>
    </source>
</evidence>
<keyword evidence="3 6" id="KW-0812">Transmembrane</keyword>
<proteinExistence type="inferred from homology"/>
<feature type="compositionally biased region" description="Acidic residues" evidence="7">
    <location>
        <begin position="291"/>
        <end position="300"/>
    </location>
</feature>
<name>A0ABP6ZMB8_9ACTN</name>
<evidence type="ECO:0000313" key="9">
    <source>
        <dbReference type="Proteomes" id="UP001501074"/>
    </source>
</evidence>
<dbReference type="EMBL" id="BAAAZO010000004">
    <property type="protein sequence ID" value="GAA3611501.1"/>
    <property type="molecule type" value="Genomic_DNA"/>
</dbReference>
<organism evidence="8 9">
    <name type="scientific">Kineosporia mesophila</name>
    <dbReference type="NCBI Taxonomy" id="566012"/>
    <lineage>
        <taxon>Bacteria</taxon>
        <taxon>Bacillati</taxon>
        <taxon>Actinomycetota</taxon>
        <taxon>Actinomycetes</taxon>
        <taxon>Kineosporiales</taxon>
        <taxon>Kineosporiaceae</taxon>
        <taxon>Kineosporia</taxon>
    </lineage>
</organism>
<evidence type="ECO:0000256" key="3">
    <source>
        <dbReference type="ARBA" id="ARBA00022692"/>
    </source>
</evidence>
<keyword evidence="9" id="KW-1185">Reference proteome</keyword>
<evidence type="ECO:0000256" key="6">
    <source>
        <dbReference type="RuleBase" id="RU363076"/>
    </source>
</evidence>
<evidence type="ECO:0000256" key="7">
    <source>
        <dbReference type="SAM" id="MobiDB-lite"/>
    </source>
</evidence>
<comment type="similarity">
    <text evidence="2 6">Belongs to the SURF1 family.</text>
</comment>
<dbReference type="InterPro" id="IPR002994">
    <property type="entry name" value="Surf1/Shy1"/>
</dbReference>
<dbReference type="PROSITE" id="PS50895">
    <property type="entry name" value="SURF1"/>
    <property type="match status" value="1"/>
</dbReference>
<feature type="transmembrane region" description="Helical" evidence="6">
    <location>
        <begin position="35"/>
        <end position="54"/>
    </location>
</feature>
<reference evidence="9" key="1">
    <citation type="journal article" date="2019" name="Int. J. Syst. Evol. Microbiol.">
        <title>The Global Catalogue of Microorganisms (GCM) 10K type strain sequencing project: providing services to taxonomists for standard genome sequencing and annotation.</title>
        <authorList>
            <consortium name="The Broad Institute Genomics Platform"/>
            <consortium name="The Broad Institute Genome Sequencing Center for Infectious Disease"/>
            <person name="Wu L."/>
            <person name="Ma J."/>
        </authorList>
    </citation>
    <scope>NUCLEOTIDE SEQUENCE [LARGE SCALE GENOMIC DNA]</scope>
    <source>
        <strain evidence="9">JCM 16902</strain>
    </source>
</reference>
<gene>
    <name evidence="8" type="ORF">GCM10022223_29510</name>
</gene>
<evidence type="ECO:0000256" key="4">
    <source>
        <dbReference type="ARBA" id="ARBA00022989"/>
    </source>
</evidence>
<keyword evidence="5 6" id="KW-0472">Membrane</keyword>
<dbReference type="PANTHER" id="PTHR23427">
    <property type="entry name" value="SURFEIT LOCUS PROTEIN"/>
    <property type="match status" value="1"/>
</dbReference>
<evidence type="ECO:0000313" key="8">
    <source>
        <dbReference type="EMBL" id="GAA3611501.1"/>
    </source>
</evidence>
<comment type="caution">
    <text evidence="8">The sequence shown here is derived from an EMBL/GenBank/DDBJ whole genome shotgun (WGS) entry which is preliminary data.</text>
</comment>
<comment type="subcellular location">
    <subcellularLocation>
        <location evidence="6">Cell membrane</location>
        <topology evidence="6">Multi-pass membrane protein</topology>
    </subcellularLocation>
    <subcellularLocation>
        <location evidence="1">Membrane</location>
    </subcellularLocation>
</comment>
<protein>
    <recommendedName>
        <fullName evidence="6">SURF1-like protein</fullName>
    </recommendedName>
</protein>
<dbReference type="Proteomes" id="UP001501074">
    <property type="component" value="Unassembled WGS sequence"/>
</dbReference>
<comment type="caution">
    <text evidence="6">Lacks conserved residue(s) required for the propagation of feature annotation.</text>
</comment>
<evidence type="ECO:0000256" key="5">
    <source>
        <dbReference type="ARBA" id="ARBA00023136"/>
    </source>
</evidence>
<accession>A0ABP6ZMB8</accession>
<dbReference type="RefSeq" id="WP_231482186.1">
    <property type="nucleotide sequence ID" value="NZ_BAAAZO010000004.1"/>
</dbReference>
<dbReference type="Pfam" id="PF02104">
    <property type="entry name" value="SURF1"/>
    <property type="match status" value="1"/>
</dbReference>
<dbReference type="PANTHER" id="PTHR23427:SF2">
    <property type="entry name" value="SURFEIT LOCUS PROTEIN 1"/>
    <property type="match status" value="1"/>
</dbReference>
<evidence type="ECO:0000256" key="1">
    <source>
        <dbReference type="ARBA" id="ARBA00004370"/>
    </source>
</evidence>
<keyword evidence="4 6" id="KW-1133">Transmembrane helix</keyword>
<keyword evidence="6" id="KW-1003">Cell membrane</keyword>